<gene>
    <name evidence="2" type="ORF">ACFORO_19000</name>
</gene>
<dbReference type="InterPro" id="IPR012074">
    <property type="entry name" value="GAF_ANTAR"/>
</dbReference>
<reference evidence="3" key="1">
    <citation type="journal article" date="2019" name="Int. J. Syst. Evol. Microbiol.">
        <title>The Global Catalogue of Microorganisms (GCM) 10K type strain sequencing project: providing services to taxonomists for standard genome sequencing and annotation.</title>
        <authorList>
            <consortium name="The Broad Institute Genomics Platform"/>
            <consortium name="The Broad Institute Genome Sequencing Center for Infectious Disease"/>
            <person name="Wu L."/>
            <person name="Ma J."/>
        </authorList>
    </citation>
    <scope>NUCLEOTIDE SEQUENCE [LARGE SCALE GENOMIC DNA]</scope>
    <source>
        <strain evidence="3">CGMCC 4.7682</strain>
    </source>
</reference>
<dbReference type="Gene3D" id="3.30.450.40">
    <property type="match status" value="1"/>
</dbReference>
<sequence length="257" mass="26931">MNHPTDENAGRRTPYRRTGLLPADAPAALAEITSRVVGNPDNAAVLRLITEVGTGLLGARGVGVLLKDPRGEPAVVAASDESTQFVELLRTDLRQGPCVDCIATAAVVAVPDLTLERDRWPGFAPAALEAGYQAVVAVPLRLDGEAVGGFTLLFAAPTEPQPWQLALAQVVSDLAVLALVQETGPRRADRLFEATLATLNDRIQHSQAVGMVAGALGTDPDTARALVSGYAVRHARPLRDVACALTDRTLDPADLAG</sequence>
<dbReference type="PIRSF" id="PIRSF036625">
    <property type="entry name" value="GAF_ANTAR"/>
    <property type="match status" value="1"/>
</dbReference>
<keyword evidence="3" id="KW-1185">Reference proteome</keyword>
<organism evidence="2 3">
    <name type="scientific">Amycolatopsis halotolerans</name>
    <dbReference type="NCBI Taxonomy" id="330083"/>
    <lineage>
        <taxon>Bacteria</taxon>
        <taxon>Bacillati</taxon>
        <taxon>Actinomycetota</taxon>
        <taxon>Actinomycetes</taxon>
        <taxon>Pseudonocardiales</taxon>
        <taxon>Pseudonocardiaceae</taxon>
        <taxon>Amycolatopsis</taxon>
    </lineage>
</organism>
<dbReference type="Proteomes" id="UP001595764">
    <property type="component" value="Unassembled WGS sequence"/>
</dbReference>
<proteinExistence type="predicted"/>
<dbReference type="SUPFAM" id="SSF55781">
    <property type="entry name" value="GAF domain-like"/>
    <property type="match status" value="1"/>
</dbReference>
<comment type="caution">
    <text evidence="2">The sequence shown here is derived from an EMBL/GenBank/DDBJ whole genome shotgun (WGS) entry which is preliminary data.</text>
</comment>
<feature type="domain" description="GAF" evidence="1">
    <location>
        <begin position="44"/>
        <end position="179"/>
    </location>
</feature>
<dbReference type="EMBL" id="JBHRWI010000022">
    <property type="protein sequence ID" value="MFC3512268.1"/>
    <property type="molecule type" value="Genomic_DNA"/>
</dbReference>
<protein>
    <submittedName>
        <fullName evidence="2">GAF domain-containing protein</fullName>
    </submittedName>
</protein>
<evidence type="ECO:0000313" key="3">
    <source>
        <dbReference type="Proteomes" id="UP001595764"/>
    </source>
</evidence>
<evidence type="ECO:0000313" key="2">
    <source>
        <dbReference type="EMBL" id="MFC3512268.1"/>
    </source>
</evidence>
<dbReference type="Pfam" id="PF13185">
    <property type="entry name" value="GAF_2"/>
    <property type="match status" value="1"/>
</dbReference>
<dbReference type="InterPro" id="IPR029016">
    <property type="entry name" value="GAF-like_dom_sf"/>
</dbReference>
<evidence type="ECO:0000259" key="1">
    <source>
        <dbReference type="Pfam" id="PF13185"/>
    </source>
</evidence>
<dbReference type="InterPro" id="IPR003018">
    <property type="entry name" value="GAF"/>
</dbReference>
<accession>A0ABV7QG32</accession>
<dbReference type="RefSeq" id="WP_377870878.1">
    <property type="nucleotide sequence ID" value="NZ_JBHMAY010000025.1"/>
</dbReference>
<name>A0ABV7QG32_9PSEU</name>